<evidence type="ECO:0000256" key="1">
    <source>
        <dbReference type="ARBA" id="ARBA00004141"/>
    </source>
</evidence>
<evidence type="ECO:0000256" key="7">
    <source>
        <dbReference type="SAM" id="Phobius"/>
    </source>
</evidence>
<dbReference type="EMBL" id="LXTC01000002">
    <property type="protein sequence ID" value="OBA21840.1"/>
    <property type="molecule type" value="Genomic_DNA"/>
</dbReference>
<gene>
    <name evidence="8" type="ORF">METBIDRAFT_26691</name>
</gene>
<dbReference type="STRING" id="869754.A0A1A0HCZ1"/>
<dbReference type="GO" id="GO:0071467">
    <property type="term" value="P:cellular response to pH"/>
    <property type="evidence" value="ECO:0007669"/>
    <property type="project" value="TreeGrafter"/>
</dbReference>
<dbReference type="AlphaFoldDB" id="A0A1A0HCZ1"/>
<evidence type="ECO:0000256" key="2">
    <source>
        <dbReference type="ARBA" id="ARBA00022692"/>
    </source>
</evidence>
<sequence length="441" mass="50126">MLWRDFSPLKVYELCKPMTLPEGVLISHDFAEPVRYVQQAVYHQNCHHGATPLMNTNTNLVINTFLENLPIVVALWQEYTRGSGSGGSFLFSVAPIVYSMATLAVITWFLTIFVMTNYMIKPSLLLKTSVVMASVYMLIVVVKSIVVLHNQQRNGYLHGQVLLEVINLKTYLKVIDLFVTFFLQINQVQIIMRLFSRQSDKRLIFLVGLTTSIASQTLWSVSKFHSFADSAEAGKILPAFTYLIRIAMSISYAAIFTAFLITKIKTIMLYPNIWPISVLSLILIYTPVAFFISDVSSAWVYDLAEIFSIASYVVCVVIPWEWCNKYNVIRKIQEKEGVLGRKFYEDEIYELDKLELFVEEDSADESYNGRSMNRSLLSRRSLQSLRTAPSLSSTCHENPVKPRVQAVTENLGHGFFFIRDGFVKVTDFIIATGMAIPRSVS</sequence>
<comment type="subcellular location">
    <subcellularLocation>
        <location evidence="1">Membrane</location>
        <topology evidence="1">Multi-pass membrane protein</topology>
    </subcellularLocation>
</comment>
<evidence type="ECO:0000256" key="3">
    <source>
        <dbReference type="ARBA" id="ARBA00022989"/>
    </source>
</evidence>
<reference evidence="8 9" key="1">
    <citation type="submission" date="2016-05" db="EMBL/GenBank/DDBJ databases">
        <title>Comparative genomics of biotechnologically important yeasts.</title>
        <authorList>
            <consortium name="DOE Joint Genome Institute"/>
            <person name="Riley R."/>
            <person name="Haridas S."/>
            <person name="Wolfe K.H."/>
            <person name="Lopes M.R."/>
            <person name="Hittinger C.T."/>
            <person name="Goker M."/>
            <person name="Salamov A."/>
            <person name="Wisecaver J."/>
            <person name="Long T.M."/>
            <person name="Aerts A.L."/>
            <person name="Barry K."/>
            <person name="Choi C."/>
            <person name="Clum A."/>
            <person name="Coughlan A.Y."/>
            <person name="Deshpande S."/>
            <person name="Douglass A.P."/>
            <person name="Hanson S.J."/>
            <person name="Klenk H.-P."/>
            <person name="LaButti K."/>
            <person name="Lapidus A."/>
            <person name="Lindquist E."/>
            <person name="Lipzen A."/>
            <person name="Meier-kolthoff J.P."/>
            <person name="Ohm R.A."/>
            <person name="Otillar R.P."/>
            <person name="Pangilinan J."/>
            <person name="Peng Y."/>
            <person name="Rokas A."/>
            <person name="Rosa C.A."/>
            <person name="Scheuner C."/>
            <person name="Sibirny A.A."/>
            <person name="Slot J.C."/>
            <person name="Stielow J.B."/>
            <person name="Sun H."/>
            <person name="Kurtzman C.P."/>
            <person name="Blackwell M."/>
            <person name="Grigoriev I.V."/>
            <person name="Jeffries T.W."/>
        </authorList>
    </citation>
    <scope>NUCLEOTIDE SEQUENCE [LARGE SCALE GENOMIC DNA]</scope>
    <source>
        <strain evidence="8 9">NRRL YB-4993</strain>
    </source>
</reference>
<feature type="transmembrane region" description="Helical" evidence="7">
    <location>
        <begin position="273"/>
        <end position="292"/>
    </location>
</feature>
<dbReference type="PANTHER" id="PTHR35779:SF1">
    <property type="entry name" value="PH-RESPONSE REGULATOR PROTEIN PALH_RIM21"/>
    <property type="match status" value="1"/>
</dbReference>
<feature type="non-terminal residue" evidence="8">
    <location>
        <position position="441"/>
    </location>
</feature>
<name>A0A1A0HCZ1_9ASCO</name>
<keyword evidence="9" id="KW-1185">Reference proteome</keyword>
<dbReference type="GO" id="GO:0005886">
    <property type="term" value="C:plasma membrane"/>
    <property type="evidence" value="ECO:0007669"/>
    <property type="project" value="TreeGrafter"/>
</dbReference>
<feature type="transmembrane region" description="Helical" evidence="7">
    <location>
        <begin position="242"/>
        <end position="261"/>
    </location>
</feature>
<evidence type="ECO:0000313" key="8">
    <source>
        <dbReference type="EMBL" id="OBA21840.1"/>
    </source>
</evidence>
<feature type="transmembrane region" description="Helical" evidence="7">
    <location>
        <begin position="130"/>
        <end position="150"/>
    </location>
</feature>
<keyword evidence="2 7" id="KW-0812">Transmembrane</keyword>
<evidence type="ECO:0000256" key="4">
    <source>
        <dbReference type="ARBA" id="ARBA00023136"/>
    </source>
</evidence>
<dbReference type="PANTHER" id="PTHR35779">
    <property type="entry name" value="PH-RESPONSE REGULATOR PROTEIN PALH/RIM21"/>
    <property type="match status" value="1"/>
</dbReference>
<evidence type="ECO:0000256" key="5">
    <source>
        <dbReference type="ARBA" id="ARBA00038109"/>
    </source>
</evidence>
<feature type="transmembrane region" description="Helical" evidence="7">
    <location>
        <begin position="298"/>
        <end position="320"/>
    </location>
</feature>
<comment type="similarity">
    <text evidence="5">Belongs to the palH/RIM21 family.</text>
</comment>
<dbReference type="RefSeq" id="XP_018712336.1">
    <property type="nucleotide sequence ID" value="XM_018855325.1"/>
</dbReference>
<dbReference type="InterPro" id="IPR014844">
    <property type="entry name" value="PalH"/>
</dbReference>
<keyword evidence="4 7" id="KW-0472">Membrane</keyword>
<keyword evidence="3 7" id="KW-1133">Transmembrane helix</keyword>
<feature type="transmembrane region" description="Helical" evidence="7">
    <location>
        <begin position="203"/>
        <end position="222"/>
    </location>
</feature>
<comment type="caution">
    <text evidence="8">The sequence shown here is derived from an EMBL/GenBank/DDBJ whole genome shotgun (WGS) entry which is preliminary data.</text>
</comment>
<organism evidence="8 9">
    <name type="scientific">Metschnikowia bicuspidata var. bicuspidata NRRL YB-4993</name>
    <dbReference type="NCBI Taxonomy" id="869754"/>
    <lineage>
        <taxon>Eukaryota</taxon>
        <taxon>Fungi</taxon>
        <taxon>Dikarya</taxon>
        <taxon>Ascomycota</taxon>
        <taxon>Saccharomycotina</taxon>
        <taxon>Pichiomycetes</taxon>
        <taxon>Metschnikowiaceae</taxon>
        <taxon>Metschnikowia</taxon>
    </lineage>
</organism>
<protein>
    <recommendedName>
        <fullName evidence="6">pH-response regulator protein palH/RIM21</fullName>
    </recommendedName>
</protein>
<dbReference type="Pfam" id="PF08733">
    <property type="entry name" value="PalH"/>
    <property type="match status" value="1"/>
</dbReference>
<accession>A0A1A0HCZ1</accession>
<feature type="transmembrane region" description="Helical" evidence="7">
    <location>
        <begin position="170"/>
        <end position="191"/>
    </location>
</feature>
<feature type="transmembrane region" description="Helical" evidence="7">
    <location>
        <begin position="96"/>
        <end position="118"/>
    </location>
</feature>
<dbReference type="OrthoDB" id="5393256at2759"/>
<dbReference type="GeneID" id="30028301"/>
<evidence type="ECO:0000256" key="6">
    <source>
        <dbReference type="ARBA" id="ARBA00040155"/>
    </source>
</evidence>
<dbReference type="Proteomes" id="UP000092555">
    <property type="component" value="Unassembled WGS sequence"/>
</dbReference>
<evidence type="ECO:0000313" key="9">
    <source>
        <dbReference type="Proteomes" id="UP000092555"/>
    </source>
</evidence>
<proteinExistence type="inferred from homology"/>